<evidence type="ECO:0000313" key="3">
    <source>
        <dbReference type="Proteomes" id="UP001281410"/>
    </source>
</evidence>
<comment type="caution">
    <text evidence="2">The sequence shown here is derived from an EMBL/GenBank/DDBJ whole genome shotgun (WGS) entry which is preliminary data.</text>
</comment>
<dbReference type="PANTHER" id="PTHR46890:SF50">
    <property type="entry name" value="RNA-DIRECTED DNA POLYMERASE, EUKARYOTA, REVERSE TRANSCRIPTASE ZINC-BINDING DOMAIN PROTEIN-RELATED"/>
    <property type="match status" value="1"/>
</dbReference>
<dbReference type="InterPro" id="IPR000477">
    <property type="entry name" value="RT_dom"/>
</dbReference>
<organism evidence="2 3">
    <name type="scientific">Dipteronia sinensis</name>
    <dbReference type="NCBI Taxonomy" id="43782"/>
    <lineage>
        <taxon>Eukaryota</taxon>
        <taxon>Viridiplantae</taxon>
        <taxon>Streptophyta</taxon>
        <taxon>Embryophyta</taxon>
        <taxon>Tracheophyta</taxon>
        <taxon>Spermatophyta</taxon>
        <taxon>Magnoliopsida</taxon>
        <taxon>eudicotyledons</taxon>
        <taxon>Gunneridae</taxon>
        <taxon>Pentapetalae</taxon>
        <taxon>rosids</taxon>
        <taxon>malvids</taxon>
        <taxon>Sapindales</taxon>
        <taxon>Sapindaceae</taxon>
        <taxon>Hippocastanoideae</taxon>
        <taxon>Acereae</taxon>
        <taxon>Dipteronia</taxon>
    </lineage>
</organism>
<dbReference type="Proteomes" id="UP001281410">
    <property type="component" value="Unassembled WGS sequence"/>
</dbReference>
<dbReference type="InterPro" id="IPR052343">
    <property type="entry name" value="Retrotransposon-Effector_Assoc"/>
</dbReference>
<evidence type="ECO:0000313" key="2">
    <source>
        <dbReference type="EMBL" id="KAK3189922.1"/>
    </source>
</evidence>
<feature type="domain" description="Reverse transcriptase" evidence="1">
    <location>
        <begin position="89"/>
        <end position="151"/>
    </location>
</feature>
<dbReference type="AlphaFoldDB" id="A0AAD9ZTT1"/>
<dbReference type="PANTHER" id="PTHR46890">
    <property type="entry name" value="NON-LTR RETROLELEMENT REVERSE TRANSCRIPTASE-LIKE PROTEIN-RELATED"/>
    <property type="match status" value="1"/>
</dbReference>
<evidence type="ECO:0000259" key="1">
    <source>
        <dbReference type="Pfam" id="PF00078"/>
    </source>
</evidence>
<name>A0AAD9ZTT1_9ROSI</name>
<dbReference type="SUPFAM" id="SSF56672">
    <property type="entry name" value="DNA/RNA polymerases"/>
    <property type="match status" value="1"/>
</dbReference>
<keyword evidence="3" id="KW-1185">Reference proteome</keyword>
<gene>
    <name evidence="2" type="ORF">Dsin_029483</name>
</gene>
<dbReference type="EMBL" id="JANJYJ010000009">
    <property type="protein sequence ID" value="KAK3189922.1"/>
    <property type="molecule type" value="Genomic_DNA"/>
</dbReference>
<dbReference type="Pfam" id="PF00078">
    <property type="entry name" value="RVT_1"/>
    <property type="match status" value="1"/>
</dbReference>
<protein>
    <recommendedName>
        <fullName evidence="1">Reverse transcriptase domain-containing protein</fullName>
    </recommendedName>
</protein>
<reference evidence="2" key="1">
    <citation type="journal article" date="2023" name="Plant J.">
        <title>Genome sequences and population genomics provide insights into the demographic history, inbreeding, and mutation load of two 'living fossil' tree species of Dipteronia.</title>
        <authorList>
            <person name="Feng Y."/>
            <person name="Comes H.P."/>
            <person name="Chen J."/>
            <person name="Zhu S."/>
            <person name="Lu R."/>
            <person name="Zhang X."/>
            <person name="Li P."/>
            <person name="Qiu J."/>
            <person name="Olsen K.M."/>
            <person name="Qiu Y."/>
        </authorList>
    </citation>
    <scope>NUCLEOTIDE SEQUENCE</scope>
    <source>
        <strain evidence="2">NBL</strain>
    </source>
</reference>
<sequence>MRPRMTGVCFKKLTEAESCLLEKDFNLEEVRLVLSKCEGNKAPGPDGFNLNFVKAHWRDIQEDFMNFMKEFHNDWSMVKDVNRTHVVLIPKVGRPETIKDFRPISLVSSMYKILAKVLANRLRKVMDAIIGESQMAFVKNRQISDSFVIAEEIIRKWKNDK</sequence>
<proteinExistence type="predicted"/>
<dbReference type="InterPro" id="IPR043502">
    <property type="entry name" value="DNA/RNA_pol_sf"/>
</dbReference>
<accession>A0AAD9ZTT1</accession>